<keyword evidence="1" id="KW-1133">Transmembrane helix</keyword>
<protein>
    <submittedName>
        <fullName evidence="2">Uncharacterized protein</fullName>
    </submittedName>
</protein>
<dbReference type="HOGENOM" id="CLU_2630712_0_0_10"/>
<dbReference type="EMBL" id="AGXI01000037">
    <property type="protein sequence ID" value="EIY32865.1"/>
    <property type="molecule type" value="Genomic_DNA"/>
</dbReference>
<evidence type="ECO:0000313" key="3">
    <source>
        <dbReference type="Proteomes" id="UP000004019"/>
    </source>
</evidence>
<gene>
    <name evidence="2" type="ORF">HMPREF1065_04281</name>
</gene>
<evidence type="ECO:0000256" key="1">
    <source>
        <dbReference type="SAM" id="Phobius"/>
    </source>
</evidence>
<evidence type="ECO:0000313" key="2">
    <source>
        <dbReference type="EMBL" id="EIY32865.1"/>
    </source>
</evidence>
<name>I8W2J7_9BACT</name>
<sequence>MSVNNAFGCVAGYVLYDCGKVTGSDEQFGCIKRYFTLGGTMFMNQLDETFEYLFLTIYSFGLFFAGTGVGSCHRSPE</sequence>
<comment type="caution">
    <text evidence="2">The sequence shown here is derived from an EMBL/GenBank/DDBJ whole genome shotgun (WGS) entry which is preliminary data.</text>
</comment>
<proteinExistence type="predicted"/>
<dbReference type="AlphaFoldDB" id="I8W2J7"/>
<dbReference type="Proteomes" id="UP000004019">
    <property type="component" value="Unassembled WGS sequence"/>
</dbReference>
<keyword evidence="1" id="KW-0472">Membrane</keyword>
<organism evidence="2 3">
    <name type="scientific">Phocaeicola dorei CL03T12C01</name>
    <dbReference type="NCBI Taxonomy" id="997877"/>
    <lineage>
        <taxon>Bacteria</taxon>
        <taxon>Pseudomonadati</taxon>
        <taxon>Bacteroidota</taxon>
        <taxon>Bacteroidia</taxon>
        <taxon>Bacteroidales</taxon>
        <taxon>Bacteroidaceae</taxon>
        <taxon>Phocaeicola</taxon>
    </lineage>
</organism>
<feature type="transmembrane region" description="Helical" evidence="1">
    <location>
        <begin position="52"/>
        <end position="72"/>
    </location>
</feature>
<accession>I8W2J7</accession>
<reference evidence="2 3" key="1">
    <citation type="submission" date="2012-02" db="EMBL/GenBank/DDBJ databases">
        <title>The Genome Sequence of Bacteroides dorei CL03T12C01.</title>
        <authorList>
            <consortium name="The Broad Institute Genome Sequencing Platform"/>
            <person name="Earl A."/>
            <person name="Ward D."/>
            <person name="Feldgarden M."/>
            <person name="Gevers D."/>
            <person name="Zitomersky N.L."/>
            <person name="Coyne M.J."/>
            <person name="Comstock L.E."/>
            <person name="Young S.K."/>
            <person name="Zeng Q."/>
            <person name="Gargeya S."/>
            <person name="Fitzgerald M."/>
            <person name="Haas B."/>
            <person name="Abouelleil A."/>
            <person name="Alvarado L."/>
            <person name="Arachchi H.M."/>
            <person name="Berlin A."/>
            <person name="Chapman S.B."/>
            <person name="Gearin G."/>
            <person name="Goldberg J."/>
            <person name="Griggs A."/>
            <person name="Gujja S."/>
            <person name="Hansen M."/>
            <person name="Heiman D."/>
            <person name="Howarth C."/>
            <person name="Larimer J."/>
            <person name="Lui A."/>
            <person name="MacDonald P.J.P."/>
            <person name="McCowen C."/>
            <person name="Montmayeur A."/>
            <person name="Murphy C."/>
            <person name="Neiman D."/>
            <person name="Pearson M."/>
            <person name="Priest M."/>
            <person name="Roberts A."/>
            <person name="Saif S."/>
            <person name="Shea T."/>
            <person name="Sisk P."/>
            <person name="Stolte C."/>
            <person name="Sykes S."/>
            <person name="Wortman J."/>
            <person name="Nusbaum C."/>
            <person name="Birren B."/>
        </authorList>
    </citation>
    <scope>NUCLEOTIDE SEQUENCE [LARGE SCALE GENOMIC DNA]</scope>
    <source>
        <strain evidence="2 3">CL03T12C01</strain>
    </source>
</reference>
<keyword evidence="1" id="KW-0812">Transmembrane</keyword>